<dbReference type="PROSITE" id="PS00086">
    <property type="entry name" value="CYTOCHROME_P450"/>
    <property type="match status" value="1"/>
</dbReference>
<comment type="similarity">
    <text evidence="3 13">Belongs to the cytochrome P450 family.</text>
</comment>
<evidence type="ECO:0000256" key="1">
    <source>
        <dbReference type="ARBA" id="ARBA00001971"/>
    </source>
</evidence>
<feature type="transmembrane region" description="Helical" evidence="14">
    <location>
        <begin position="12"/>
        <end position="32"/>
    </location>
</feature>
<proteinExistence type="inferred from homology"/>
<dbReference type="InterPro" id="IPR002401">
    <property type="entry name" value="Cyt_P450_E_grp-I"/>
</dbReference>
<evidence type="ECO:0000256" key="2">
    <source>
        <dbReference type="ARBA" id="ARBA00004167"/>
    </source>
</evidence>
<dbReference type="GO" id="GO:0016709">
    <property type="term" value="F:oxidoreductase activity, acting on paired donors, with incorporation or reduction of molecular oxygen, NAD(P)H as one donor, and incorporation of one atom of oxygen"/>
    <property type="evidence" value="ECO:0007669"/>
    <property type="project" value="TreeGrafter"/>
</dbReference>
<evidence type="ECO:0000256" key="3">
    <source>
        <dbReference type="ARBA" id="ARBA00010617"/>
    </source>
</evidence>
<dbReference type="GO" id="GO:0020037">
    <property type="term" value="F:heme binding"/>
    <property type="evidence" value="ECO:0007669"/>
    <property type="project" value="InterPro"/>
</dbReference>
<keyword evidence="4 12" id="KW-0349">Heme</keyword>
<dbReference type="GO" id="GO:0005506">
    <property type="term" value="F:iron ion binding"/>
    <property type="evidence" value="ECO:0007669"/>
    <property type="project" value="InterPro"/>
</dbReference>
<dbReference type="Gene3D" id="1.10.630.10">
    <property type="entry name" value="Cytochrome P450"/>
    <property type="match status" value="1"/>
</dbReference>
<evidence type="ECO:0000256" key="5">
    <source>
        <dbReference type="ARBA" id="ARBA00022692"/>
    </source>
</evidence>
<dbReference type="FunFam" id="1.10.630.10:FF:000019">
    <property type="entry name" value="Cytochrome P450 family protein"/>
    <property type="match status" value="1"/>
</dbReference>
<protein>
    <submittedName>
        <fullName evidence="16">Cytochrome P450 705A22-like</fullName>
    </submittedName>
</protein>
<dbReference type="CDD" id="cd20655">
    <property type="entry name" value="CYP93"/>
    <property type="match status" value="1"/>
</dbReference>
<dbReference type="GO" id="GO:0016020">
    <property type="term" value="C:membrane"/>
    <property type="evidence" value="ECO:0007669"/>
    <property type="project" value="UniProtKB-SubCell"/>
</dbReference>
<evidence type="ECO:0000256" key="11">
    <source>
        <dbReference type="ARBA" id="ARBA00023136"/>
    </source>
</evidence>
<evidence type="ECO:0000256" key="12">
    <source>
        <dbReference type="PIRSR" id="PIRSR602401-1"/>
    </source>
</evidence>
<dbReference type="InterPro" id="IPR051103">
    <property type="entry name" value="Plant_metabolite_P450s"/>
</dbReference>
<dbReference type="PRINTS" id="PR00385">
    <property type="entry name" value="P450"/>
</dbReference>
<keyword evidence="9 12" id="KW-0408">Iron</keyword>
<evidence type="ECO:0000256" key="4">
    <source>
        <dbReference type="ARBA" id="ARBA00022617"/>
    </source>
</evidence>
<evidence type="ECO:0000256" key="6">
    <source>
        <dbReference type="ARBA" id="ARBA00022723"/>
    </source>
</evidence>
<keyword evidence="6 12" id="KW-0479">Metal-binding</keyword>
<keyword evidence="10 13" id="KW-0503">Monooxygenase</keyword>
<comment type="cofactor">
    <cofactor evidence="1 12">
        <name>heme</name>
        <dbReference type="ChEBI" id="CHEBI:30413"/>
    </cofactor>
</comment>
<evidence type="ECO:0000256" key="10">
    <source>
        <dbReference type="ARBA" id="ARBA00023033"/>
    </source>
</evidence>
<dbReference type="SUPFAM" id="SSF48264">
    <property type="entry name" value="Cytochrome P450"/>
    <property type="match status" value="1"/>
</dbReference>
<evidence type="ECO:0000256" key="9">
    <source>
        <dbReference type="ARBA" id="ARBA00023004"/>
    </source>
</evidence>
<dbReference type="PRINTS" id="PR00463">
    <property type="entry name" value="EP450I"/>
</dbReference>
<dbReference type="InterPro" id="IPR017972">
    <property type="entry name" value="Cyt_P450_CS"/>
</dbReference>
<keyword evidence="15" id="KW-1185">Reference proteome</keyword>
<dbReference type="Pfam" id="PF00067">
    <property type="entry name" value="p450"/>
    <property type="match status" value="1"/>
</dbReference>
<keyword evidence="11 14" id="KW-0472">Membrane</keyword>
<evidence type="ECO:0000256" key="7">
    <source>
        <dbReference type="ARBA" id="ARBA00022989"/>
    </source>
</evidence>
<comment type="subcellular location">
    <subcellularLocation>
        <location evidence="2">Membrane</location>
        <topology evidence="2">Single-pass membrane protein</topology>
    </subcellularLocation>
</comment>
<gene>
    <name evidence="16" type="primary">LOC110773519</name>
</gene>
<keyword evidence="8 13" id="KW-0560">Oxidoreductase</keyword>
<evidence type="ECO:0000256" key="13">
    <source>
        <dbReference type="RuleBase" id="RU000461"/>
    </source>
</evidence>
<dbReference type="RefSeq" id="XP_021833739.1">
    <property type="nucleotide sequence ID" value="XM_021978047.1"/>
</dbReference>
<keyword evidence="7 14" id="KW-1133">Transmembrane helix</keyword>
<dbReference type="AlphaFoldDB" id="A0A6P5U3P0"/>
<dbReference type="InterPro" id="IPR001128">
    <property type="entry name" value="Cyt_P450"/>
</dbReference>
<evidence type="ECO:0000256" key="14">
    <source>
        <dbReference type="SAM" id="Phobius"/>
    </source>
</evidence>
<dbReference type="PANTHER" id="PTHR24298">
    <property type="entry name" value="FLAVONOID 3'-MONOOXYGENASE-RELATED"/>
    <property type="match status" value="1"/>
</dbReference>
<keyword evidence="5 14" id="KW-0812">Transmembrane</keyword>
<evidence type="ECO:0000313" key="15">
    <source>
        <dbReference type="Proteomes" id="UP000515124"/>
    </source>
</evidence>
<reference evidence="16" key="1">
    <citation type="submission" date="2025-08" db="UniProtKB">
        <authorList>
            <consortium name="RefSeq"/>
        </authorList>
    </citation>
    <scope>IDENTIFICATION</scope>
</reference>
<organism evidence="15 16">
    <name type="scientific">Prunus avium</name>
    <name type="common">Cherry</name>
    <name type="synonym">Cerasus avium</name>
    <dbReference type="NCBI Taxonomy" id="42229"/>
    <lineage>
        <taxon>Eukaryota</taxon>
        <taxon>Viridiplantae</taxon>
        <taxon>Streptophyta</taxon>
        <taxon>Embryophyta</taxon>
        <taxon>Tracheophyta</taxon>
        <taxon>Spermatophyta</taxon>
        <taxon>Magnoliopsida</taxon>
        <taxon>eudicotyledons</taxon>
        <taxon>Gunneridae</taxon>
        <taxon>Pentapetalae</taxon>
        <taxon>rosids</taxon>
        <taxon>fabids</taxon>
        <taxon>Rosales</taxon>
        <taxon>Rosaceae</taxon>
        <taxon>Amygdaloideae</taxon>
        <taxon>Amygdaleae</taxon>
        <taxon>Prunus</taxon>
    </lineage>
</organism>
<dbReference type="Proteomes" id="UP000515124">
    <property type="component" value="Unplaced"/>
</dbReference>
<accession>A0A6P5U3P0</accession>
<evidence type="ECO:0000313" key="16">
    <source>
        <dbReference type="RefSeq" id="XP_021833739.1"/>
    </source>
</evidence>
<sequence>MLEAMSTMTDFQYYFICLILCFLSTILIKSFFNKPIKPITTLCLPPSPPALPVIGHLHLLSSSLSKSLHNLSTKYGPLLLVRFGASRMLVVSSASMATEIFKTHDLTFASRPSFAFADELPYGNLGFFATPYGEYWRFMKKLCMTELLSPKQIERSRAIRHGEVAKFLRKMLESATRKEMVDVGAELMRLTNNSICRMAMSTSCSENGEEAEKIRELVKESFELAAKVCFGDVLGPLKRLGFWVYGKQLIDVTMGYDKLLEGMLKQHEERAEREGWDREDKDLMDILLKAYQDDKAEVKISRTHVKAFLLDLFIGGTATTAEVMQWAVAELINHPNIFNKLRAEIKSVVGSRLVEESDVGNLTYLQAVIKETLRLHPPVPLSTRESRQACKIKEFDIPEKTAVAINQYAIMRDPELWDNPDDFRPERFLSPDEKADGEMNQNEARGQNFQYIPFGSGRRRCPGSNLATILLNTSIAAMVQCFDWKVGNGNEGKVNMQVGAGMSLPMAHPLILLPVDHFNPFASST</sequence>
<dbReference type="InterPro" id="IPR036396">
    <property type="entry name" value="Cyt_P450_sf"/>
</dbReference>
<dbReference type="PANTHER" id="PTHR24298:SF59">
    <property type="entry name" value="CYTOCHROME P450, FAMILY 705, SUBFAMILY A, POLYPEPTIDE 25-RELATED"/>
    <property type="match status" value="1"/>
</dbReference>
<evidence type="ECO:0000256" key="8">
    <source>
        <dbReference type="ARBA" id="ARBA00023002"/>
    </source>
</evidence>
<dbReference type="GeneID" id="110773519"/>
<name>A0A6P5U3P0_PRUAV</name>
<feature type="binding site" description="axial binding residue" evidence="12">
    <location>
        <position position="461"/>
    </location>
    <ligand>
        <name>heme</name>
        <dbReference type="ChEBI" id="CHEBI:30413"/>
    </ligand>
    <ligandPart>
        <name>Fe</name>
        <dbReference type="ChEBI" id="CHEBI:18248"/>
    </ligandPart>
</feature>
<dbReference type="KEGG" id="pavi:110773519"/>